<dbReference type="SMART" id="SM00382">
    <property type="entry name" value="AAA"/>
    <property type="match status" value="1"/>
</dbReference>
<dbReference type="InterPro" id="IPR003439">
    <property type="entry name" value="ABC_transporter-like_ATP-bd"/>
</dbReference>
<accession>A0A2X4RCK7</accession>
<dbReference type="EMBL" id="LS483460">
    <property type="protein sequence ID" value="SQH99613.1"/>
    <property type="molecule type" value="Genomic_DNA"/>
</dbReference>
<evidence type="ECO:0000313" key="8">
    <source>
        <dbReference type="EMBL" id="SQH99613.1"/>
    </source>
</evidence>
<gene>
    <name evidence="8" type="primary">drrA_3</name>
    <name evidence="7" type="ORF">I6G51_09805</name>
    <name evidence="8" type="ORF">NCTC10288_00926</name>
</gene>
<dbReference type="GO" id="GO:0005886">
    <property type="term" value="C:plasma membrane"/>
    <property type="evidence" value="ECO:0007669"/>
    <property type="project" value="UniProtKB-SubCell"/>
</dbReference>
<keyword evidence="8" id="KW-0378">Hydrolase</keyword>
<keyword evidence="10" id="KW-1185">Reference proteome</keyword>
<organism evidence="8 9">
    <name type="scientific">Corynebacterium minutissimum</name>
    <dbReference type="NCBI Taxonomy" id="38301"/>
    <lineage>
        <taxon>Bacteria</taxon>
        <taxon>Bacillati</taxon>
        <taxon>Actinomycetota</taxon>
        <taxon>Actinomycetes</taxon>
        <taxon>Mycobacteriales</taxon>
        <taxon>Corynebacteriaceae</taxon>
        <taxon>Corynebacterium</taxon>
    </lineage>
</organism>
<evidence type="ECO:0000313" key="7">
    <source>
        <dbReference type="EMBL" id="QPS59186.1"/>
    </source>
</evidence>
<dbReference type="STRING" id="38301.NX84_08760"/>
<dbReference type="Gene3D" id="3.40.50.300">
    <property type="entry name" value="P-loop containing nucleotide triphosphate hydrolases"/>
    <property type="match status" value="1"/>
</dbReference>
<keyword evidence="5" id="KW-0046">Antibiotic resistance</keyword>
<protein>
    <submittedName>
        <fullName evidence="8">ABC transport system, ATP-binding protein</fullName>
        <ecNumber evidence="8">3.6.3.-</ecNumber>
    </submittedName>
    <submittedName>
        <fullName evidence="7">ABC transporter ATP-binding protein</fullName>
    </submittedName>
</protein>
<dbReference type="KEGG" id="cmin:NCTC10288_00926"/>
<dbReference type="GO" id="GO:0005524">
    <property type="term" value="F:ATP binding"/>
    <property type="evidence" value="ECO:0007669"/>
    <property type="project" value="UniProtKB-KW"/>
</dbReference>
<dbReference type="AlphaFoldDB" id="A0A2X4RCK7"/>
<dbReference type="GO" id="GO:0046677">
    <property type="term" value="P:response to antibiotic"/>
    <property type="evidence" value="ECO:0007669"/>
    <property type="project" value="UniProtKB-KW"/>
</dbReference>
<dbReference type="EMBL" id="CP065689">
    <property type="protein sequence ID" value="QPS59186.1"/>
    <property type="molecule type" value="Genomic_DNA"/>
</dbReference>
<dbReference type="InterPro" id="IPR050763">
    <property type="entry name" value="ABC_transporter_ATP-binding"/>
</dbReference>
<dbReference type="CDD" id="cd03230">
    <property type="entry name" value="ABC_DR_subfamily_A"/>
    <property type="match status" value="1"/>
</dbReference>
<reference evidence="7 10" key="2">
    <citation type="submission" date="2020-12" db="EMBL/GenBank/DDBJ databases">
        <title>FDA dAtabase for Regulatory Grade micrObial Sequences (FDA-ARGOS): Supporting development and validation of Infectious Disease Dx tests.</title>
        <authorList>
            <person name="Sproer C."/>
            <person name="Gronow S."/>
            <person name="Severitt S."/>
            <person name="Schroder I."/>
            <person name="Tallon L."/>
            <person name="Sadzewicz L."/>
            <person name="Zhao X."/>
            <person name="Boylan J."/>
            <person name="Ott S."/>
            <person name="Bowen H."/>
            <person name="Vavikolanu K."/>
            <person name="Mehta A."/>
            <person name="Aluvathingal J."/>
            <person name="Nadendla S."/>
            <person name="Lowell S."/>
            <person name="Myers T."/>
            <person name="Yan Y."/>
            <person name="Sichtig H."/>
        </authorList>
    </citation>
    <scope>NUCLEOTIDE SEQUENCE [LARGE SCALE GENOMIC DNA]</scope>
    <source>
        <strain evidence="7 10">FDAARGOS_894</strain>
    </source>
</reference>
<dbReference type="OrthoDB" id="9804819at2"/>
<dbReference type="SUPFAM" id="SSF52540">
    <property type="entry name" value="P-loop containing nucleoside triphosphate hydrolases"/>
    <property type="match status" value="1"/>
</dbReference>
<evidence type="ECO:0000256" key="1">
    <source>
        <dbReference type="ARBA" id="ARBA00004202"/>
    </source>
</evidence>
<dbReference type="PANTHER" id="PTHR42711:SF19">
    <property type="entry name" value="DOXORUBICIN RESISTANCE ATP-BINDING PROTEIN DRRA"/>
    <property type="match status" value="1"/>
</dbReference>
<dbReference type="RefSeq" id="WP_039675915.1">
    <property type="nucleotide sequence ID" value="NZ_CP065689.1"/>
</dbReference>
<dbReference type="InterPro" id="IPR027417">
    <property type="entry name" value="P-loop_NTPase"/>
</dbReference>
<evidence type="ECO:0000259" key="6">
    <source>
        <dbReference type="PROSITE" id="PS50893"/>
    </source>
</evidence>
<feature type="domain" description="ABC transporter" evidence="6">
    <location>
        <begin position="18"/>
        <end position="248"/>
    </location>
</feature>
<dbReference type="Pfam" id="PF00005">
    <property type="entry name" value="ABC_tran"/>
    <property type="match status" value="1"/>
</dbReference>
<dbReference type="GO" id="GO:0016887">
    <property type="term" value="F:ATP hydrolysis activity"/>
    <property type="evidence" value="ECO:0007669"/>
    <property type="project" value="InterPro"/>
</dbReference>
<dbReference type="Proteomes" id="UP000249264">
    <property type="component" value="Chromosome 1"/>
</dbReference>
<evidence type="ECO:0000313" key="9">
    <source>
        <dbReference type="Proteomes" id="UP000249264"/>
    </source>
</evidence>
<evidence type="ECO:0000313" key="10">
    <source>
        <dbReference type="Proteomes" id="UP000594905"/>
    </source>
</evidence>
<dbReference type="GeneID" id="70782843"/>
<sequence>MTHPYREALAPDPRTQALAVRGLCKTFGNQTAVDHLNLDVPRGTIYGVVGPNGAGKTTMLTMACGLQRPDSGQSFIAGHDVWADPIPAKQSMGLLMDGAPVFDRLTGAEYLHYLGALRRLDRGESLRRAQELLDALSLTDAANKRIVDYSAGMTKKILLAGAVLHNPEVLILDEPLEAVDPVSGRLIQQLLRAYASRGGTVILSSHVMELVEGLCDHVAIINGGQVITSGHVDDVRQGQSLSDLFIAAVGGRDLDASKFGWLRTSAEGSLGTEGAE</sequence>
<evidence type="ECO:0000256" key="2">
    <source>
        <dbReference type="ARBA" id="ARBA00022448"/>
    </source>
</evidence>
<evidence type="ECO:0000256" key="5">
    <source>
        <dbReference type="ARBA" id="ARBA00023251"/>
    </source>
</evidence>
<dbReference type="Proteomes" id="UP000594905">
    <property type="component" value="Chromosome"/>
</dbReference>
<proteinExistence type="predicted"/>
<reference evidence="8 9" key="1">
    <citation type="submission" date="2018-06" db="EMBL/GenBank/DDBJ databases">
        <authorList>
            <consortium name="Pathogen Informatics"/>
            <person name="Doyle S."/>
        </authorList>
    </citation>
    <scope>NUCLEOTIDE SEQUENCE [LARGE SCALE GENOMIC DNA]</scope>
    <source>
        <strain evidence="8 9">NCTC10288</strain>
    </source>
</reference>
<keyword evidence="2" id="KW-0813">Transport</keyword>
<name>A0A2X4RCK7_9CORY</name>
<evidence type="ECO:0000256" key="4">
    <source>
        <dbReference type="ARBA" id="ARBA00022840"/>
    </source>
</evidence>
<keyword evidence="4 8" id="KW-0067">ATP-binding</keyword>
<comment type="subcellular location">
    <subcellularLocation>
        <location evidence="1">Cell membrane</location>
        <topology evidence="1">Peripheral membrane protein</topology>
    </subcellularLocation>
</comment>
<dbReference type="InterPro" id="IPR003593">
    <property type="entry name" value="AAA+_ATPase"/>
</dbReference>
<dbReference type="PANTHER" id="PTHR42711">
    <property type="entry name" value="ABC TRANSPORTER ATP-BINDING PROTEIN"/>
    <property type="match status" value="1"/>
</dbReference>
<dbReference type="EC" id="3.6.3.-" evidence="8"/>
<dbReference type="PROSITE" id="PS50893">
    <property type="entry name" value="ABC_TRANSPORTER_2"/>
    <property type="match status" value="1"/>
</dbReference>
<evidence type="ECO:0000256" key="3">
    <source>
        <dbReference type="ARBA" id="ARBA00022741"/>
    </source>
</evidence>
<keyword evidence="3" id="KW-0547">Nucleotide-binding</keyword>